<evidence type="ECO:0000256" key="4">
    <source>
        <dbReference type="ARBA" id="ARBA00022692"/>
    </source>
</evidence>
<dbReference type="EMBL" id="MNUY01000027">
    <property type="protein sequence ID" value="OIO14738.1"/>
    <property type="molecule type" value="Genomic_DNA"/>
</dbReference>
<accession>A0A1J4TS90</accession>
<feature type="domain" description="Glycosyltransferase 2-like" evidence="8">
    <location>
        <begin position="8"/>
        <end position="183"/>
    </location>
</feature>
<evidence type="ECO:0000259" key="8">
    <source>
        <dbReference type="Pfam" id="PF00535"/>
    </source>
</evidence>
<dbReference type="SUPFAM" id="SSF53448">
    <property type="entry name" value="Nucleotide-diphospho-sugar transferases"/>
    <property type="match status" value="1"/>
</dbReference>
<dbReference type="InterPro" id="IPR029044">
    <property type="entry name" value="Nucleotide-diphossugar_trans"/>
</dbReference>
<evidence type="ECO:0000313" key="10">
    <source>
        <dbReference type="Proteomes" id="UP000183120"/>
    </source>
</evidence>
<dbReference type="Pfam" id="PF00535">
    <property type="entry name" value="Glycos_transf_2"/>
    <property type="match status" value="1"/>
</dbReference>
<keyword evidence="3 9" id="KW-0808">Transferase</keyword>
<name>A0A1J4TS90_9BACT</name>
<dbReference type="CDD" id="cd04179">
    <property type="entry name" value="DPM_DPG-synthase_like"/>
    <property type="match status" value="1"/>
</dbReference>
<evidence type="ECO:0000313" key="9">
    <source>
        <dbReference type="EMBL" id="OIO14738.1"/>
    </source>
</evidence>
<proteinExistence type="predicted"/>
<evidence type="ECO:0000256" key="2">
    <source>
        <dbReference type="ARBA" id="ARBA00022676"/>
    </source>
</evidence>
<gene>
    <name evidence="9" type="ORF">AUJ73_01785</name>
</gene>
<evidence type="ECO:0000256" key="7">
    <source>
        <dbReference type="ARBA" id="ARBA00023136"/>
    </source>
</evidence>
<evidence type="ECO:0000256" key="6">
    <source>
        <dbReference type="ARBA" id="ARBA00022989"/>
    </source>
</evidence>
<organism evidence="9 10">
    <name type="scientific">Candidatus Gottesmanbacteria bacterium CG1_02_37_22</name>
    <dbReference type="NCBI Taxonomy" id="1805209"/>
    <lineage>
        <taxon>Bacteria</taxon>
        <taxon>Candidatus Gottesmaniibacteriota</taxon>
    </lineage>
</organism>
<sequence length="252" mass="29072">MEKKPSISVFFPFLNDWGTVGSLLALAISSVSKLTDDWEVIIVNDGSEKSDREALEMITSVINSKFETRNSRQGKTRIRIIDHKENRGYGGALRSGFAAATKDLIFYTDCDAQYDPREFSKLFATLKPDIGMVNGYKIKRNDPIHRIIMGRLYHHLVKLAFNLPIRDTDCDFRLIRRKVFDKVKLFENTGTICVELVRKIDYHGYNIAEVPVNHFWRTSGKSQFFNINRLLGTALNLARLWKKLMIDGNYDR</sequence>
<dbReference type="STRING" id="1805209.AUJ73_01785"/>
<keyword evidence="7" id="KW-0472">Membrane</keyword>
<keyword evidence="5" id="KW-0448">Lipopolysaccharide biosynthesis</keyword>
<dbReference type="InterPro" id="IPR050256">
    <property type="entry name" value="Glycosyltransferase_2"/>
</dbReference>
<dbReference type="GO" id="GO:0009103">
    <property type="term" value="P:lipopolysaccharide biosynthetic process"/>
    <property type="evidence" value="ECO:0007669"/>
    <property type="project" value="UniProtKB-KW"/>
</dbReference>
<dbReference type="Proteomes" id="UP000183120">
    <property type="component" value="Unassembled WGS sequence"/>
</dbReference>
<evidence type="ECO:0000256" key="1">
    <source>
        <dbReference type="ARBA" id="ARBA00022475"/>
    </source>
</evidence>
<keyword evidence="4" id="KW-0812">Transmembrane</keyword>
<comment type="caution">
    <text evidence="9">The sequence shown here is derived from an EMBL/GenBank/DDBJ whole genome shotgun (WGS) entry which is preliminary data.</text>
</comment>
<keyword evidence="2" id="KW-0328">Glycosyltransferase</keyword>
<dbReference type="Gene3D" id="3.90.550.10">
    <property type="entry name" value="Spore Coat Polysaccharide Biosynthesis Protein SpsA, Chain A"/>
    <property type="match status" value="1"/>
</dbReference>
<dbReference type="PANTHER" id="PTHR48090">
    <property type="entry name" value="UNDECAPRENYL-PHOSPHATE 4-DEOXY-4-FORMAMIDO-L-ARABINOSE TRANSFERASE-RELATED"/>
    <property type="match status" value="1"/>
</dbReference>
<dbReference type="PANTHER" id="PTHR48090:SF3">
    <property type="entry name" value="UNDECAPRENYL-PHOSPHATE 4-DEOXY-4-FORMAMIDO-L-ARABINOSE TRANSFERASE"/>
    <property type="match status" value="1"/>
</dbReference>
<keyword evidence="6" id="KW-1133">Transmembrane helix</keyword>
<evidence type="ECO:0000256" key="3">
    <source>
        <dbReference type="ARBA" id="ARBA00022679"/>
    </source>
</evidence>
<dbReference type="AlphaFoldDB" id="A0A1J4TS90"/>
<reference evidence="9 10" key="1">
    <citation type="journal article" date="2016" name="Environ. Microbiol.">
        <title>Genomic resolution of a cold subsurface aquifer community provides metabolic insights for novel microbes adapted to high CO concentrations.</title>
        <authorList>
            <person name="Probst A.J."/>
            <person name="Castelle C.J."/>
            <person name="Singh A."/>
            <person name="Brown C.T."/>
            <person name="Anantharaman K."/>
            <person name="Sharon I."/>
            <person name="Hug L.A."/>
            <person name="Burstein D."/>
            <person name="Emerson J.B."/>
            <person name="Thomas B.C."/>
            <person name="Banfield J.F."/>
        </authorList>
    </citation>
    <scope>NUCLEOTIDE SEQUENCE [LARGE SCALE GENOMIC DNA]</scope>
    <source>
        <strain evidence="9">CG1_02_37_22</strain>
    </source>
</reference>
<evidence type="ECO:0000256" key="5">
    <source>
        <dbReference type="ARBA" id="ARBA00022985"/>
    </source>
</evidence>
<dbReference type="GO" id="GO:0005886">
    <property type="term" value="C:plasma membrane"/>
    <property type="evidence" value="ECO:0007669"/>
    <property type="project" value="TreeGrafter"/>
</dbReference>
<dbReference type="InterPro" id="IPR001173">
    <property type="entry name" value="Glyco_trans_2-like"/>
</dbReference>
<dbReference type="GO" id="GO:0099621">
    <property type="term" value="F:undecaprenyl-phosphate 4-deoxy-4-formamido-L-arabinose transferase activity"/>
    <property type="evidence" value="ECO:0007669"/>
    <property type="project" value="TreeGrafter"/>
</dbReference>
<keyword evidence="1" id="KW-1003">Cell membrane</keyword>
<protein>
    <submittedName>
        <fullName evidence="9">Glycosyl transferase</fullName>
    </submittedName>
</protein>